<evidence type="ECO:0000256" key="6">
    <source>
        <dbReference type="ARBA" id="ARBA00022660"/>
    </source>
</evidence>
<feature type="transmembrane region" description="Helical" evidence="18">
    <location>
        <begin position="297"/>
        <end position="316"/>
    </location>
</feature>
<keyword evidence="14 21" id="KW-0496">Mitochondrion</keyword>
<feature type="transmembrane region" description="Helical" evidence="18">
    <location>
        <begin position="147"/>
        <end position="166"/>
    </location>
</feature>
<feature type="domain" description="NADH dehydrogenase subunit 5 C-terminal" evidence="20">
    <location>
        <begin position="388"/>
        <end position="561"/>
    </location>
</feature>
<dbReference type="InterPro" id="IPR001750">
    <property type="entry name" value="ND/Mrp_TM"/>
</dbReference>
<dbReference type="GO" id="GO:0005743">
    <property type="term" value="C:mitochondrial inner membrane"/>
    <property type="evidence" value="ECO:0007669"/>
    <property type="project" value="UniProtKB-SubCell"/>
</dbReference>
<feature type="transmembrane region" description="Helical" evidence="18">
    <location>
        <begin position="413"/>
        <end position="437"/>
    </location>
</feature>
<dbReference type="EC" id="7.1.1.2" evidence="3"/>
<feature type="transmembrane region" description="Helical" evidence="18">
    <location>
        <begin position="533"/>
        <end position="559"/>
    </location>
</feature>
<feature type="transmembrane region" description="Helical" evidence="18">
    <location>
        <begin position="172"/>
        <end position="189"/>
    </location>
</feature>
<keyword evidence="7 18" id="KW-0812">Transmembrane</keyword>
<feature type="domain" description="NADH:quinone oxidoreductase/Mrp antiporter transmembrane" evidence="19">
    <location>
        <begin position="104"/>
        <end position="384"/>
    </location>
</feature>
<proteinExistence type="predicted"/>
<dbReference type="PANTHER" id="PTHR42829">
    <property type="entry name" value="NADH-UBIQUINONE OXIDOREDUCTASE CHAIN 5"/>
    <property type="match status" value="1"/>
</dbReference>
<keyword evidence="12" id="KW-0520">NAD</keyword>
<dbReference type="Pfam" id="PF06455">
    <property type="entry name" value="NADH5_C"/>
    <property type="match status" value="1"/>
</dbReference>
<dbReference type="Pfam" id="PF00361">
    <property type="entry name" value="Proton_antipo_M"/>
    <property type="match status" value="1"/>
</dbReference>
<organism evidence="21">
    <name type="scientific">Zorotypus medoensis</name>
    <dbReference type="NCBI Taxonomy" id="1264643"/>
    <lineage>
        <taxon>Eukaryota</taxon>
        <taxon>Metazoa</taxon>
        <taxon>Ecdysozoa</taxon>
        <taxon>Arthropoda</taxon>
        <taxon>Hexapoda</taxon>
        <taxon>Insecta</taxon>
        <taxon>Pterygota</taxon>
        <taxon>Neoptera</taxon>
        <taxon>Polyneoptera</taxon>
        <taxon>Zoraptera</taxon>
        <taxon>Zorotypidae</taxon>
        <taxon>Zorotypus</taxon>
    </lineage>
</organism>
<dbReference type="InterPro" id="IPR003945">
    <property type="entry name" value="NU5C-like"/>
</dbReference>
<feature type="transmembrane region" description="Helical" evidence="18">
    <location>
        <begin position="328"/>
        <end position="352"/>
    </location>
</feature>
<evidence type="ECO:0000256" key="1">
    <source>
        <dbReference type="ARBA" id="ARBA00003257"/>
    </source>
</evidence>
<feature type="transmembrane region" description="Helical" evidence="18">
    <location>
        <begin position="85"/>
        <end position="102"/>
    </location>
</feature>
<dbReference type="GO" id="GO:0008137">
    <property type="term" value="F:NADH dehydrogenase (ubiquinone) activity"/>
    <property type="evidence" value="ECO:0007669"/>
    <property type="project" value="UniProtKB-EC"/>
</dbReference>
<dbReference type="PANTHER" id="PTHR42829:SF2">
    <property type="entry name" value="NADH-UBIQUINONE OXIDOREDUCTASE CHAIN 5"/>
    <property type="match status" value="1"/>
</dbReference>
<evidence type="ECO:0000256" key="16">
    <source>
        <dbReference type="ARBA" id="ARBA00031027"/>
    </source>
</evidence>
<dbReference type="AlphaFoldDB" id="A0A0A7C4V5"/>
<comment type="subcellular location">
    <subcellularLocation>
        <location evidence="2">Mitochondrion inner membrane</location>
        <topology evidence="2">Multi-pass membrane protein</topology>
    </subcellularLocation>
</comment>
<keyword evidence="13" id="KW-0830">Ubiquinone</keyword>
<dbReference type="PRINTS" id="PR01434">
    <property type="entry name" value="NADHDHGNASE5"/>
</dbReference>
<geneLocation type="mitochondrion" evidence="21"/>
<evidence type="ECO:0000259" key="20">
    <source>
        <dbReference type="Pfam" id="PF06455"/>
    </source>
</evidence>
<evidence type="ECO:0000256" key="2">
    <source>
        <dbReference type="ARBA" id="ARBA00004448"/>
    </source>
</evidence>
<feature type="transmembrane region" description="Helical" evidence="18">
    <location>
        <begin position="6"/>
        <end position="26"/>
    </location>
</feature>
<keyword evidence="15 18" id="KW-0472">Membrane</keyword>
<evidence type="ECO:0000256" key="11">
    <source>
        <dbReference type="ARBA" id="ARBA00022989"/>
    </source>
</evidence>
<evidence type="ECO:0000256" key="13">
    <source>
        <dbReference type="ARBA" id="ARBA00023075"/>
    </source>
</evidence>
<evidence type="ECO:0000256" key="9">
    <source>
        <dbReference type="ARBA" id="ARBA00022967"/>
    </source>
</evidence>
<dbReference type="EMBL" id="KJ467512">
    <property type="protein sequence ID" value="AHY35147.1"/>
    <property type="molecule type" value="Genomic_DNA"/>
</dbReference>
<feature type="transmembrane region" description="Helical" evidence="18">
    <location>
        <begin position="443"/>
        <end position="470"/>
    </location>
</feature>
<evidence type="ECO:0000256" key="10">
    <source>
        <dbReference type="ARBA" id="ARBA00022982"/>
    </source>
</evidence>
<evidence type="ECO:0000256" key="17">
    <source>
        <dbReference type="ARBA" id="ARBA00049551"/>
    </source>
</evidence>
<comment type="function">
    <text evidence="1">Core subunit of the mitochondrial membrane respiratory chain NADH dehydrogenase (Complex I) that is believed to belong to the minimal assembly required for catalysis. Complex I functions in the transfer of electrons from NADH to the respiratory chain. The immediate electron acceptor for the enzyme is believed to be ubiquinone.</text>
</comment>
<dbReference type="InterPro" id="IPR010934">
    <property type="entry name" value="NADH_DH_su5_C"/>
</dbReference>
<evidence type="ECO:0000256" key="7">
    <source>
        <dbReference type="ARBA" id="ARBA00022692"/>
    </source>
</evidence>
<feature type="transmembrane region" description="Helical" evidence="18">
    <location>
        <begin position="372"/>
        <end position="392"/>
    </location>
</feature>
<gene>
    <name evidence="21" type="primary">nad5</name>
</gene>
<name>A0A0A7C4V5_9NEOP</name>
<evidence type="ECO:0000256" key="8">
    <source>
        <dbReference type="ARBA" id="ARBA00022792"/>
    </source>
</evidence>
<feature type="transmembrane region" description="Helical" evidence="18">
    <location>
        <begin position="108"/>
        <end position="126"/>
    </location>
</feature>
<keyword evidence="8" id="KW-0999">Mitochondrion inner membrane</keyword>
<evidence type="ECO:0000256" key="18">
    <source>
        <dbReference type="SAM" id="Phobius"/>
    </source>
</evidence>
<evidence type="ECO:0000313" key="21">
    <source>
        <dbReference type="EMBL" id="AHY35147.1"/>
    </source>
</evidence>
<evidence type="ECO:0000256" key="5">
    <source>
        <dbReference type="ARBA" id="ARBA00022448"/>
    </source>
</evidence>
<keyword evidence="9" id="KW-1278">Translocase</keyword>
<feature type="transmembrane region" description="Helical" evidence="18">
    <location>
        <begin position="234"/>
        <end position="255"/>
    </location>
</feature>
<sequence length="561" mass="63634">MYYYSYGLIFMMAGLLIEFVGGFMLFNELIYLVELKFLLINSVLIELVILIDWMGLIFSGFVILITSLIMFYSKEYVGGSYESRFVYLIFLFLMSMMFLIYIPNLVMVLLGWDGLGLVSYCLVIFYSNQRSYGAGMLTVLMNRVGDLGILMGISLMFSVGSWNYLFNYKFEYSTMVNLGVFLVVLAGMTSSAQMPFSSWLPAAMAAPTPVSALVHSSTLVTAGVYLLVRFNEYLIYYNVTFFFYCLGSLTMIMAGMGALMEYDLKKIVALSTLSQLGLMFMILPFDSGMLCYFHLMSHAFFSALLFMGVGVIIHSFGDNQDIRFLGNLITLLPGVLIFINLSNFALGGFPFLAGFYSKDLIMEFYCFNGGNVVVMFMYYFGALLTVSYSFRMSYYLMVSPFKGFVDYLCADNMYLLVIPMMMLSLLALTGGALLHYLMFNMNFIIYMGVKFKFLSLMSCLLGILIGYLMVSFKSSNFIFLYLKMMCSDMMFLCTLVNELSGLFVVVSSRLSMLDMGWSELLGGSGLKLMLLKGSYFSMMVYSSNLKFYFLLMSIMMLVFMM</sequence>
<evidence type="ECO:0000256" key="4">
    <source>
        <dbReference type="ARBA" id="ARBA00021096"/>
    </source>
</evidence>
<dbReference type="GO" id="GO:0042773">
    <property type="term" value="P:ATP synthesis coupled electron transport"/>
    <property type="evidence" value="ECO:0007669"/>
    <property type="project" value="InterPro"/>
</dbReference>
<evidence type="ECO:0000256" key="14">
    <source>
        <dbReference type="ARBA" id="ARBA00023128"/>
    </source>
</evidence>
<dbReference type="GO" id="GO:0003954">
    <property type="term" value="F:NADH dehydrogenase activity"/>
    <property type="evidence" value="ECO:0007669"/>
    <property type="project" value="TreeGrafter"/>
</dbReference>
<comment type="catalytic activity">
    <reaction evidence="17">
        <text>a ubiquinone + NADH + 5 H(+)(in) = a ubiquinol + NAD(+) + 4 H(+)(out)</text>
        <dbReference type="Rhea" id="RHEA:29091"/>
        <dbReference type="Rhea" id="RHEA-COMP:9565"/>
        <dbReference type="Rhea" id="RHEA-COMP:9566"/>
        <dbReference type="ChEBI" id="CHEBI:15378"/>
        <dbReference type="ChEBI" id="CHEBI:16389"/>
        <dbReference type="ChEBI" id="CHEBI:17976"/>
        <dbReference type="ChEBI" id="CHEBI:57540"/>
        <dbReference type="ChEBI" id="CHEBI:57945"/>
        <dbReference type="EC" id="7.1.1.2"/>
    </reaction>
</comment>
<evidence type="ECO:0000256" key="12">
    <source>
        <dbReference type="ARBA" id="ARBA00023027"/>
    </source>
</evidence>
<feature type="transmembrane region" description="Helical" evidence="18">
    <location>
        <begin position="57"/>
        <end position="73"/>
    </location>
</feature>
<keyword evidence="10" id="KW-0249">Electron transport</keyword>
<evidence type="ECO:0000256" key="3">
    <source>
        <dbReference type="ARBA" id="ARBA00012944"/>
    </source>
</evidence>
<keyword evidence="6" id="KW-0679">Respiratory chain</keyword>
<evidence type="ECO:0000259" key="19">
    <source>
        <dbReference type="Pfam" id="PF00361"/>
    </source>
</evidence>
<feature type="transmembrane region" description="Helical" evidence="18">
    <location>
        <begin position="491"/>
        <end position="513"/>
    </location>
</feature>
<feature type="transmembrane region" description="Helical" evidence="18">
    <location>
        <begin position="210"/>
        <end position="228"/>
    </location>
</feature>
<accession>A0A0A7C4V5</accession>
<evidence type="ECO:0000256" key="15">
    <source>
        <dbReference type="ARBA" id="ARBA00023136"/>
    </source>
</evidence>
<reference evidence="21" key="1">
    <citation type="journal article" date="2014" name="BMC Genomics">
        <title>The compact mitochondrial genome of Zorotypus medoensis provides insights into phylogenetic position of Zoraptera.</title>
        <authorList>
            <person name="Ma C."/>
            <person name="Wang Y."/>
            <person name="Wu C."/>
            <person name="Kang L."/>
            <person name="Liu C."/>
        </authorList>
    </citation>
    <scope>NUCLEOTIDE SEQUENCE</scope>
</reference>
<protein>
    <recommendedName>
        <fullName evidence="4">NADH-ubiquinone oxidoreductase chain 5</fullName>
        <ecNumber evidence="3">7.1.1.2</ecNumber>
    </recommendedName>
    <alternativeName>
        <fullName evidence="16">NADH dehydrogenase subunit 5</fullName>
    </alternativeName>
</protein>
<dbReference type="GO" id="GO:0015990">
    <property type="term" value="P:electron transport coupled proton transport"/>
    <property type="evidence" value="ECO:0007669"/>
    <property type="project" value="TreeGrafter"/>
</dbReference>
<keyword evidence="5" id="KW-0813">Transport</keyword>
<keyword evidence="11 18" id="KW-1133">Transmembrane helix</keyword>